<accession>U2TVG0</accession>
<keyword evidence="7" id="KW-0472">Membrane</keyword>
<dbReference type="PANTHER" id="PTHR31297">
    <property type="entry name" value="GLUCAN ENDO-1,6-BETA-GLUCOSIDASE B"/>
    <property type="match status" value="1"/>
</dbReference>
<evidence type="ECO:0000256" key="8">
    <source>
        <dbReference type="ARBA" id="ARBA00023180"/>
    </source>
</evidence>
<comment type="similarity">
    <text evidence="13">Belongs to the glycosyl hydrolase 5 (cellulase A) family.</text>
</comment>
<keyword evidence="6" id="KW-1133">Transmembrane helix</keyword>
<comment type="caution">
    <text evidence="15">The sequence shown here is derived from an EMBL/GenBank/DDBJ whole genome shotgun (WGS) entry which is preliminary data.</text>
</comment>
<gene>
    <name evidence="15" type="ORF">HMPREF1316_1426</name>
</gene>
<dbReference type="GO" id="GO:0009986">
    <property type="term" value="C:cell surface"/>
    <property type="evidence" value="ECO:0007669"/>
    <property type="project" value="TreeGrafter"/>
</dbReference>
<evidence type="ECO:0000256" key="1">
    <source>
        <dbReference type="ARBA" id="ARBA00004401"/>
    </source>
</evidence>
<dbReference type="GO" id="GO:0009251">
    <property type="term" value="P:glucan catabolic process"/>
    <property type="evidence" value="ECO:0007669"/>
    <property type="project" value="TreeGrafter"/>
</dbReference>
<name>U2TVG0_9ACTN</name>
<evidence type="ECO:0000256" key="5">
    <source>
        <dbReference type="ARBA" id="ARBA00022968"/>
    </source>
</evidence>
<evidence type="ECO:0000313" key="16">
    <source>
        <dbReference type="Proteomes" id="UP000016638"/>
    </source>
</evidence>
<dbReference type="GO" id="GO:0008422">
    <property type="term" value="F:beta-glucosidase activity"/>
    <property type="evidence" value="ECO:0007669"/>
    <property type="project" value="TreeGrafter"/>
</dbReference>
<keyword evidence="9 13" id="KW-0326">Glycosidase</keyword>
<dbReference type="SUPFAM" id="SSF51445">
    <property type="entry name" value="(Trans)glycosidases"/>
    <property type="match status" value="1"/>
</dbReference>
<evidence type="ECO:0000256" key="11">
    <source>
        <dbReference type="ARBA" id="ARBA00037126"/>
    </source>
</evidence>
<evidence type="ECO:0000256" key="6">
    <source>
        <dbReference type="ARBA" id="ARBA00022989"/>
    </source>
</evidence>
<keyword evidence="3" id="KW-0812">Transmembrane</keyword>
<keyword evidence="4 13" id="KW-0378">Hydrolase</keyword>
<dbReference type="GO" id="GO:0005886">
    <property type="term" value="C:plasma membrane"/>
    <property type="evidence" value="ECO:0007669"/>
    <property type="project" value="UniProtKB-SubCell"/>
</dbReference>
<keyword evidence="16" id="KW-1185">Reference proteome</keyword>
<dbReference type="GO" id="GO:0005576">
    <property type="term" value="C:extracellular region"/>
    <property type="evidence" value="ECO:0007669"/>
    <property type="project" value="TreeGrafter"/>
</dbReference>
<dbReference type="InterPro" id="IPR001547">
    <property type="entry name" value="Glyco_hydro_5"/>
</dbReference>
<evidence type="ECO:0000256" key="9">
    <source>
        <dbReference type="ARBA" id="ARBA00023295"/>
    </source>
</evidence>
<keyword evidence="2" id="KW-1003">Cell membrane</keyword>
<dbReference type="Pfam" id="PF00150">
    <property type="entry name" value="Cellulase"/>
    <property type="match status" value="1"/>
</dbReference>
<evidence type="ECO:0000256" key="2">
    <source>
        <dbReference type="ARBA" id="ARBA00022475"/>
    </source>
</evidence>
<feature type="domain" description="Glycoside hydrolase family 5" evidence="14">
    <location>
        <begin position="63"/>
        <end position="283"/>
    </location>
</feature>
<evidence type="ECO:0000259" key="14">
    <source>
        <dbReference type="Pfam" id="PF00150"/>
    </source>
</evidence>
<dbReference type="eggNOG" id="COG2730">
    <property type="taxonomic scope" value="Bacteria"/>
</dbReference>
<dbReference type="OrthoDB" id="4771662at2"/>
<proteinExistence type="inferred from homology"/>
<evidence type="ECO:0000256" key="12">
    <source>
        <dbReference type="ARBA" id="ARBA00041260"/>
    </source>
</evidence>
<evidence type="ECO:0000256" key="10">
    <source>
        <dbReference type="ARBA" id="ARBA00023316"/>
    </source>
</evidence>
<keyword evidence="8" id="KW-0325">Glycoprotein</keyword>
<organism evidence="15 16">
    <name type="scientific">Olsenella profusa F0195</name>
    <dbReference type="NCBI Taxonomy" id="1125712"/>
    <lineage>
        <taxon>Bacteria</taxon>
        <taxon>Bacillati</taxon>
        <taxon>Actinomycetota</taxon>
        <taxon>Coriobacteriia</taxon>
        <taxon>Coriobacteriales</taxon>
        <taxon>Atopobiaceae</taxon>
        <taxon>Olsenella</taxon>
    </lineage>
</organism>
<evidence type="ECO:0000256" key="3">
    <source>
        <dbReference type="ARBA" id="ARBA00022692"/>
    </source>
</evidence>
<evidence type="ECO:0000256" key="4">
    <source>
        <dbReference type="ARBA" id="ARBA00022801"/>
    </source>
</evidence>
<dbReference type="InterPro" id="IPR050386">
    <property type="entry name" value="Glycosyl_hydrolase_5"/>
</dbReference>
<dbReference type="PANTHER" id="PTHR31297:SF34">
    <property type="entry name" value="GLUCAN 1,3-BETA-GLUCOSIDASE 2"/>
    <property type="match status" value="1"/>
</dbReference>
<dbReference type="InterPro" id="IPR017853">
    <property type="entry name" value="GH"/>
</dbReference>
<dbReference type="AlphaFoldDB" id="U2TVG0"/>
<dbReference type="PATRIC" id="fig|1125712.3.peg.462"/>
<keyword evidence="10" id="KW-0961">Cell wall biogenesis/degradation</keyword>
<reference evidence="15 16" key="1">
    <citation type="submission" date="2013-08" db="EMBL/GenBank/DDBJ databases">
        <authorList>
            <person name="Durkin A.S."/>
            <person name="Haft D.R."/>
            <person name="McCorrison J."/>
            <person name="Torralba M."/>
            <person name="Gillis M."/>
            <person name="Haft D.H."/>
            <person name="Methe B."/>
            <person name="Sutton G."/>
            <person name="Nelson K.E."/>
        </authorList>
    </citation>
    <scope>NUCLEOTIDE SEQUENCE [LARGE SCALE GENOMIC DNA]</scope>
    <source>
        <strain evidence="15 16">F0195</strain>
    </source>
</reference>
<keyword evidence="5" id="KW-0735">Signal-anchor</keyword>
<dbReference type="EMBL" id="AWEZ01000017">
    <property type="protein sequence ID" value="ERL10058.1"/>
    <property type="molecule type" value="Genomic_DNA"/>
</dbReference>
<evidence type="ECO:0000256" key="7">
    <source>
        <dbReference type="ARBA" id="ARBA00023136"/>
    </source>
</evidence>
<dbReference type="RefSeq" id="WP_021725351.1">
    <property type="nucleotide sequence ID" value="NZ_AWEZ01000017.1"/>
</dbReference>
<evidence type="ECO:0000256" key="13">
    <source>
        <dbReference type="RuleBase" id="RU361153"/>
    </source>
</evidence>
<dbReference type="GO" id="GO:0071555">
    <property type="term" value="P:cell wall organization"/>
    <property type="evidence" value="ECO:0007669"/>
    <property type="project" value="UniProtKB-KW"/>
</dbReference>
<comment type="function">
    <text evidence="11">Glucosidase involved in the degradation of cellulosic biomass. Active on lichenan.</text>
</comment>
<dbReference type="Proteomes" id="UP000016638">
    <property type="component" value="Unassembled WGS sequence"/>
</dbReference>
<comment type="subcellular location">
    <subcellularLocation>
        <location evidence="1">Cell membrane</location>
        <topology evidence="1">Single-pass type II membrane protein</topology>
    </subcellularLocation>
</comment>
<evidence type="ECO:0000313" key="15">
    <source>
        <dbReference type="EMBL" id="ERL10058.1"/>
    </source>
</evidence>
<dbReference type="Gene3D" id="3.20.20.80">
    <property type="entry name" value="Glycosidases"/>
    <property type="match status" value="1"/>
</dbReference>
<sequence length="346" mass="38718">MAGRALHGVNLTGWLTLEPWVTPSLFADSGALDEDSLVIAMGQEPYRQMVEKHRRGFLSQVDFRGIAARGFNAVRLEVPWYVFGDAGPETGPYVGCIDHVDQAFVWAEDIDLKIVLALAITPGERSSSAILVRNHDEFSRYRNDMLVVLGTLAKRYCSRAALAGIEVADEVVPQVRHGFTLTDGVPLHQLRNYYRAAYDTVRKNAPDAMVILPDAGQPGAWGHFMAPRRYQNVWLDSHLYHYLDRVDGPGPTGIRELSQRSHRMLETARRCGLPVMAGKWSASLPFADSSTTPEGRIALERVFVSEQLAVFRKCPAWFFQTWKTEGRLSGWDARVALATFERAMLA</sequence>
<dbReference type="STRING" id="1125712.HMPREF1316_1426"/>
<protein>
    <recommendedName>
        <fullName evidence="12">Exo-1,3-beta-glucanase D</fullName>
    </recommendedName>
</protein>